<evidence type="ECO:0000256" key="4">
    <source>
        <dbReference type="ARBA" id="ARBA00024732"/>
    </source>
</evidence>
<dbReference type="PROSITE" id="PS01313">
    <property type="entry name" value="LIPB"/>
    <property type="match status" value="1"/>
</dbReference>
<keyword evidence="2 5" id="KW-0808">Transferase</keyword>
<feature type="active site" description="Acyl-thioester intermediate" evidence="5 7">
    <location>
        <position position="178"/>
    </location>
</feature>
<dbReference type="CDD" id="cd16444">
    <property type="entry name" value="LipB"/>
    <property type="match status" value="1"/>
</dbReference>
<sequence length="242" mass="25833">MALEFTRVGLAPHYVDYLAGWDLQRQLHRAVLEDNAPNRVLLLEHHPVYTAGRRTEPHERPFDGTPVVNVDRGGKLTWHGPGQLVGYPILKLADPAHIRAYVDALEAAVIAVLRDYGLAGTRIEGRSGVWLPGDGQPFGVPDRKIAAVGIRVDHGVTMHGFSLNCSNDLAPYSQIIACGITDAGTTSISAETGRTVTPADVVARVEEELTAREADLTGTTTVKITPGSGAIPAASRPKGALL</sequence>
<dbReference type="RefSeq" id="WP_227928029.1">
    <property type="nucleotide sequence ID" value="NZ_CP094984.1"/>
</dbReference>
<dbReference type="InterPro" id="IPR020605">
    <property type="entry name" value="Octanoyltransferase_CS"/>
</dbReference>
<dbReference type="AlphaFoldDB" id="A0A9X1M7R6"/>
<dbReference type="Proteomes" id="UP000829758">
    <property type="component" value="Chromosome"/>
</dbReference>
<dbReference type="GO" id="GO:0033819">
    <property type="term" value="F:lipoyl(octanoyl) transferase activity"/>
    <property type="evidence" value="ECO:0007669"/>
    <property type="project" value="UniProtKB-EC"/>
</dbReference>
<dbReference type="PROSITE" id="PS51733">
    <property type="entry name" value="BPL_LPL_CATALYTIC"/>
    <property type="match status" value="1"/>
</dbReference>
<evidence type="ECO:0000256" key="5">
    <source>
        <dbReference type="HAMAP-Rule" id="MF_00013"/>
    </source>
</evidence>
<evidence type="ECO:0000256" key="3">
    <source>
        <dbReference type="ARBA" id="ARBA00023315"/>
    </source>
</evidence>
<feature type="binding site" evidence="5 8">
    <location>
        <begin position="147"/>
        <end position="149"/>
    </location>
    <ligand>
        <name>substrate</name>
    </ligand>
</feature>
<gene>
    <name evidence="5 11" type="primary">lipB</name>
    <name evidence="11" type="ORF">LJ755_03860</name>
    <name evidence="12" type="ORF">MUK71_06835</name>
</gene>
<evidence type="ECO:0000256" key="8">
    <source>
        <dbReference type="PIRSR" id="PIRSR016262-2"/>
    </source>
</evidence>
<keyword evidence="3 5" id="KW-0012">Acyltransferase</keyword>
<evidence type="ECO:0000313" key="12">
    <source>
        <dbReference type="EMBL" id="UON93311.1"/>
    </source>
</evidence>
<reference evidence="11" key="1">
    <citation type="submission" date="2021-10" db="EMBL/GenBank/DDBJ databases">
        <title>Novel species in genus Arthrobacter.</title>
        <authorList>
            <person name="Liu Y."/>
        </authorList>
    </citation>
    <scope>NUCLEOTIDE SEQUENCE</scope>
    <source>
        <strain evidence="11">Zg-Y462</strain>
        <strain evidence="13">zg-Y462</strain>
    </source>
</reference>
<evidence type="ECO:0000313" key="11">
    <source>
        <dbReference type="EMBL" id="MCC3271864.1"/>
    </source>
</evidence>
<dbReference type="EMBL" id="CP094984">
    <property type="protein sequence ID" value="UON93311.1"/>
    <property type="molecule type" value="Genomic_DNA"/>
</dbReference>
<dbReference type="EMBL" id="JAJFZT010000001">
    <property type="protein sequence ID" value="MCC3271864.1"/>
    <property type="molecule type" value="Genomic_DNA"/>
</dbReference>
<feature type="binding site" evidence="5 8">
    <location>
        <begin position="72"/>
        <end position="79"/>
    </location>
    <ligand>
        <name>substrate</name>
    </ligand>
</feature>
<proteinExistence type="inferred from homology"/>
<dbReference type="PANTHER" id="PTHR10993:SF7">
    <property type="entry name" value="LIPOYLTRANSFERASE 2, MITOCHONDRIAL-RELATED"/>
    <property type="match status" value="1"/>
</dbReference>
<comment type="pathway">
    <text evidence="1 5 6">Protein modification; protein lipoylation via endogenous pathway; protein N(6)-(lipoyl)lysine from octanoyl-[acyl-carrier-protein]: step 1/2.</text>
</comment>
<organism evidence="11 14">
    <name type="scientific">Arthrobacter zhangbolii</name>
    <dbReference type="NCBI Taxonomy" id="2886936"/>
    <lineage>
        <taxon>Bacteria</taxon>
        <taxon>Bacillati</taxon>
        <taxon>Actinomycetota</taxon>
        <taxon>Actinomycetes</taxon>
        <taxon>Micrococcales</taxon>
        <taxon>Micrococcaceae</taxon>
        <taxon>Arthrobacter</taxon>
    </lineage>
</organism>
<feature type="domain" description="BPL/LPL catalytic" evidence="10">
    <location>
        <begin position="34"/>
        <end position="217"/>
    </location>
</feature>
<dbReference type="PANTHER" id="PTHR10993">
    <property type="entry name" value="OCTANOYLTRANSFERASE"/>
    <property type="match status" value="1"/>
</dbReference>
<evidence type="ECO:0000256" key="7">
    <source>
        <dbReference type="PIRSR" id="PIRSR016262-1"/>
    </source>
</evidence>
<dbReference type="InterPro" id="IPR004143">
    <property type="entry name" value="BPL_LPL_catalytic"/>
</dbReference>
<dbReference type="Proteomes" id="UP001155145">
    <property type="component" value="Unassembled WGS sequence"/>
</dbReference>
<evidence type="ECO:0000313" key="13">
    <source>
        <dbReference type="Proteomes" id="UP000829758"/>
    </source>
</evidence>
<comment type="miscellaneous">
    <text evidence="5">In the reaction, the free carboxyl group of octanoic acid is attached via an amide linkage to the epsilon-amino group of a specific lysine residue of lipoyl domains of lipoate-dependent enzymes.</text>
</comment>
<dbReference type="NCBIfam" id="TIGR00214">
    <property type="entry name" value="lipB"/>
    <property type="match status" value="1"/>
</dbReference>
<evidence type="ECO:0000256" key="9">
    <source>
        <dbReference type="PIRSR" id="PIRSR016262-3"/>
    </source>
</evidence>
<dbReference type="EC" id="2.3.1.181" evidence="5 6"/>
<dbReference type="InterPro" id="IPR000544">
    <property type="entry name" value="Octanoyltransferase"/>
</dbReference>
<dbReference type="HAMAP" id="MF_00013">
    <property type="entry name" value="LipB"/>
    <property type="match status" value="1"/>
</dbReference>
<evidence type="ECO:0000256" key="1">
    <source>
        <dbReference type="ARBA" id="ARBA00004821"/>
    </source>
</evidence>
<comment type="subcellular location">
    <subcellularLocation>
        <location evidence="5">Cytoplasm</location>
    </subcellularLocation>
</comment>
<dbReference type="SUPFAM" id="SSF55681">
    <property type="entry name" value="Class II aaRS and biotin synthetases"/>
    <property type="match status" value="1"/>
</dbReference>
<keyword evidence="5" id="KW-0963">Cytoplasm</keyword>
<dbReference type="NCBIfam" id="NF010925">
    <property type="entry name" value="PRK14345.1"/>
    <property type="match status" value="1"/>
</dbReference>
<dbReference type="Gene3D" id="3.30.930.10">
    <property type="entry name" value="Bira Bifunctional Protein, Domain 2"/>
    <property type="match status" value="1"/>
</dbReference>
<keyword evidence="13" id="KW-1185">Reference proteome</keyword>
<evidence type="ECO:0000259" key="10">
    <source>
        <dbReference type="PROSITE" id="PS51733"/>
    </source>
</evidence>
<dbReference type="GO" id="GO:0005737">
    <property type="term" value="C:cytoplasm"/>
    <property type="evidence" value="ECO:0007669"/>
    <property type="project" value="UniProtKB-SubCell"/>
</dbReference>
<comment type="similarity">
    <text evidence="5 6">Belongs to the LipB family.</text>
</comment>
<accession>A0A9X1M7R6</accession>
<evidence type="ECO:0000313" key="14">
    <source>
        <dbReference type="Proteomes" id="UP001155145"/>
    </source>
</evidence>
<dbReference type="GO" id="GO:0009249">
    <property type="term" value="P:protein lipoylation"/>
    <property type="evidence" value="ECO:0007669"/>
    <property type="project" value="InterPro"/>
</dbReference>
<dbReference type="InterPro" id="IPR045864">
    <property type="entry name" value="aa-tRNA-synth_II/BPL/LPL"/>
</dbReference>
<feature type="site" description="Lowers pKa of active site Cys" evidence="5 9">
    <location>
        <position position="144"/>
    </location>
</feature>
<comment type="catalytic activity">
    <reaction evidence="5 6">
        <text>octanoyl-[ACP] + L-lysyl-[protein] = N(6)-octanoyl-L-lysyl-[protein] + holo-[ACP] + H(+)</text>
        <dbReference type="Rhea" id="RHEA:17665"/>
        <dbReference type="Rhea" id="RHEA-COMP:9636"/>
        <dbReference type="Rhea" id="RHEA-COMP:9685"/>
        <dbReference type="Rhea" id="RHEA-COMP:9752"/>
        <dbReference type="Rhea" id="RHEA-COMP:9928"/>
        <dbReference type="ChEBI" id="CHEBI:15378"/>
        <dbReference type="ChEBI" id="CHEBI:29969"/>
        <dbReference type="ChEBI" id="CHEBI:64479"/>
        <dbReference type="ChEBI" id="CHEBI:78463"/>
        <dbReference type="ChEBI" id="CHEBI:78809"/>
        <dbReference type="EC" id="2.3.1.181"/>
    </reaction>
</comment>
<comment type="function">
    <text evidence="4 5 6">Catalyzes the transfer of endogenously produced octanoic acid from octanoyl-acyl-carrier-protein onto the lipoyl domains of lipoate-dependent enzymes. Lipoyl-ACP can also act as a substrate although octanoyl-ACP is likely to be the physiological substrate.</text>
</comment>
<evidence type="ECO:0000256" key="6">
    <source>
        <dbReference type="PIRNR" id="PIRNR016262"/>
    </source>
</evidence>
<evidence type="ECO:0000256" key="2">
    <source>
        <dbReference type="ARBA" id="ARBA00022679"/>
    </source>
</evidence>
<feature type="binding site" evidence="5 8">
    <location>
        <begin position="160"/>
        <end position="162"/>
    </location>
    <ligand>
        <name>substrate</name>
    </ligand>
</feature>
<dbReference type="PIRSF" id="PIRSF016262">
    <property type="entry name" value="LPLase"/>
    <property type="match status" value="1"/>
</dbReference>
<protein>
    <recommendedName>
        <fullName evidence="5 6">Octanoyltransferase</fullName>
        <ecNumber evidence="5 6">2.3.1.181</ecNumber>
    </recommendedName>
    <alternativeName>
        <fullName evidence="5">Lipoate-protein ligase B</fullName>
    </alternativeName>
    <alternativeName>
        <fullName evidence="5">Lipoyl/octanoyl transferase</fullName>
    </alternativeName>
    <alternativeName>
        <fullName evidence="5">Octanoyl-[acyl-carrier-protein]-protein N-octanoyltransferase</fullName>
    </alternativeName>
</protein>
<dbReference type="Pfam" id="PF21948">
    <property type="entry name" value="LplA-B_cat"/>
    <property type="match status" value="1"/>
</dbReference>
<name>A0A9X1M7R6_9MICC</name>